<dbReference type="AlphaFoldDB" id="A0A1I7NML9"/>
<name>A0A1I7NML9_9HYPH</name>
<dbReference type="EMBL" id="FPCK01000002">
    <property type="protein sequence ID" value="SFV35904.1"/>
    <property type="molecule type" value="Genomic_DNA"/>
</dbReference>
<dbReference type="RefSeq" id="WP_092424604.1">
    <property type="nucleotide sequence ID" value="NZ_FPCK01000002.1"/>
</dbReference>
<feature type="domain" description="KTSC" evidence="1">
    <location>
        <begin position="2"/>
        <end position="59"/>
    </location>
</feature>
<reference evidence="2 3" key="1">
    <citation type="submission" date="2016-10" db="EMBL/GenBank/DDBJ databases">
        <authorList>
            <person name="de Groot N.N."/>
        </authorList>
    </citation>
    <scope>NUCLEOTIDE SEQUENCE [LARGE SCALE GENOMIC DNA]</scope>
    <source>
        <strain evidence="2 3">IPL20</strain>
    </source>
</reference>
<sequence>MSTAIRHLHYKLETEELSVWFAPDFRRYTYSGVPQTLYEALSEAESRGRFFNQHIRGRFACRLVDPSKMRSKRWQAIRSAS</sequence>
<evidence type="ECO:0000259" key="1">
    <source>
        <dbReference type="Pfam" id="PF13619"/>
    </source>
</evidence>
<evidence type="ECO:0000313" key="3">
    <source>
        <dbReference type="Proteomes" id="UP000199074"/>
    </source>
</evidence>
<proteinExistence type="predicted"/>
<organism evidence="2 3">
    <name type="scientific">Devosia crocina</name>
    <dbReference type="NCBI Taxonomy" id="429728"/>
    <lineage>
        <taxon>Bacteria</taxon>
        <taxon>Pseudomonadati</taxon>
        <taxon>Pseudomonadota</taxon>
        <taxon>Alphaproteobacteria</taxon>
        <taxon>Hyphomicrobiales</taxon>
        <taxon>Devosiaceae</taxon>
        <taxon>Devosia</taxon>
    </lineage>
</organism>
<keyword evidence="3" id="KW-1185">Reference proteome</keyword>
<accession>A0A1I7NML9</accession>
<protein>
    <submittedName>
        <fullName evidence="2">KTSC domain-containing protein</fullName>
    </submittedName>
</protein>
<dbReference type="Pfam" id="PF13619">
    <property type="entry name" value="KTSC"/>
    <property type="match status" value="1"/>
</dbReference>
<dbReference type="Proteomes" id="UP000199074">
    <property type="component" value="Unassembled WGS sequence"/>
</dbReference>
<gene>
    <name evidence="2" type="ORF">SAMN05216456_2271</name>
</gene>
<dbReference type="STRING" id="429728.SAMN05216456_2271"/>
<dbReference type="InterPro" id="IPR025309">
    <property type="entry name" value="KTSC_dom"/>
</dbReference>
<evidence type="ECO:0000313" key="2">
    <source>
        <dbReference type="EMBL" id="SFV35904.1"/>
    </source>
</evidence>
<dbReference type="OrthoDB" id="8450910at2"/>